<dbReference type="GO" id="GO:0016787">
    <property type="term" value="F:hydrolase activity"/>
    <property type="evidence" value="ECO:0007669"/>
    <property type="project" value="UniProtKB-KW"/>
</dbReference>
<proteinExistence type="predicted"/>
<protein>
    <submittedName>
        <fullName evidence="2">Alpha/beta hydrolase</fullName>
    </submittedName>
</protein>
<dbReference type="Proteomes" id="UP000712157">
    <property type="component" value="Unassembled WGS sequence"/>
</dbReference>
<keyword evidence="3" id="KW-1185">Reference proteome</keyword>
<sequence>MWSMIIALIVFIGVAVCTIFPPSLGNTKPFRDESGYTLQDSISEKLIVDINNTSFGMFIMGKDTGKPILLFLGGGPGIPEYFLETQYPSGLENEFVVCYLEYRGTSLSYHPDILSETITTEQYIQDAVEVTNYLRERFGQNKIYLMGHSFGTYIGVLTASRHPKLYKAYIGMSQITNQEKSEELAYSYMLEQYQLSKDTKMISAFESYPIFTDESAYTNYFNSSLRDTSMHELGVGTMHNMNSVITGIFFPSLRCRVYTPFERINIWRGKAFVKTSPAVADAARFNAFLEVPALDIPIYFFAGIYDYTCSYSLQKEYFDQIQAPIKAFYTFSHSAHSPLFEEPDKARLILREDVLTGRIDHADTQ</sequence>
<dbReference type="SUPFAM" id="SSF53474">
    <property type="entry name" value="alpha/beta-Hydrolases"/>
    <property type="match status" value="1"/>
</dbReference>
<dbReference type="Pfam" id="PF00561">
    <property type="entry name" value="Abhydrolase_1"/>
    <property type="match status" value="1"/>
</dbReference>
<organism evidence="2 3">
    <name type="scientific">Diplocloster agilis</name>
    <dbReference type="NCBI Taxonomy" id="2850323"/>
    <lineage>
        <taxon>Bacteria</taxon>
        <taxon>Bacillati</taxon>
        <taxon>Bacillota</taxon>
        <taxon>Clostridia</taxon>
        <taxon>Lachnospirales</taxon>
        <taxon>Lachnospiraceae</taxon>
        <taxon>Diplocloster</taxon>
    </lineage>
</organism>
<dbReference type="AlphaFoldDB" id="A0A949NAZ2"/>
<evidence type="ECO:0000313" key="2">
    <source>
        <dbReference type="EMBL" id="MBU9737012.1"/>
    </source>
</evidence>
<dbReference type="Gene3D" id="3.40.50.1820">
    <property type="entry name" value="alpha/beta hydrolase"/>
    <property type="match status" value="1"/>
</dbReference>
<keyword evidence="2" id="KW-0378">Hydrolase</keyword>
<evidence type="ECO:0000313" key="3">
    <source>
        <dbReference type="Proteomes" id="UP000712157"/>
    </source>
</evidence>
<name>A0A949NAZ2_9FIRM</name>
<feature type="domain" description="AB hydrolase-1" evidence="1">
    <location>
        <begin position="67"/>
        <end position="199"/>
    </location>
</feature>
<gene>
    <name evidence="2" type="ORF">KTH89_10710</name>
</gene>
<accession>A0A949NAZ2</accession>
<reference evidence="2" key="1">
    <citation type="submission" date="2021-06" db="EMBL/GenBank/DDBJ databases">
        <title>Description of novel taxa of the family Lachnospiraceae.</title>
        <authorList>
            <person name="Chaplin A.V."/>
            <person name="Sokolova S.R."/>
            <person name="Pikina A.P."/>
            <person name="Korzhanova M."/>
            <person name="Belova V."/>
            <person name="Korostin D."/>
            <person name="Efimov B.A."/>
        </authorList>
    </citation>
    <scope>NUCLEOTIDE SEQUENCE</scope>
    <source>
        <strain evidence="2">ASD5720</strain>
    </source>
</reference>
<comment type="caution">
    <text evidence="2">The sequence shown here is derived from an EMBL/GenBank/DDBJ whole genome shotgun (WGS) entry which is preliminary data.</text>
</comment>
<dbReference type="InterPro" id="IPR029058">
    <property type="entry name" value="AB_hydrolase_fold"/>
</dbReference>
<dbReference type="EMBL" id="JAHQCW010000015">
    <property type="protein sequence ID" value="MBU9737012.1"/>
    <property type="molecule type" value="Genomic_DNA"/>
</dbReference>
<evidence type="ECO:0000259" key="1">
    <source>
        <dbReference type="Pfam" id="PF00561"/>
    </source>
</evidence>
<dbReference type="RefSeq" id="WP_238721648.1">
    <property type="nucleotide sequence ID" value="NZ_JAHQCW010000015.1"/>
</dbReference>
<dbReference type="InterPro" id="IPR000073">
    <property type="entry name" value="AB_hydrolase_1"/>
</dbReference>